<dbReference type="AlphaFoldDB" id="A0A9Q1FKK0"/>
<gene>
    <name evidence="1" type="ORF">SKAU_G00169390</name>
</gene>
<comment type="caution">
    <text evidence="1">The sequence shown here is derived from an EMBL/GenBank/DDBJ whole genome shotgun (WGS) entry which is preliminary data.</text>
</comment>
<evidence type="ECO:0000313" key="2">
    <source>
        <dbReference type="Proteomes" id="UP001152622"/>
    </source>
</evidence>
<protein>
    <submittedName>
        <fullName evidence="1">Uncharacterized protein</fullName>
    </submittedName>
</protein>
<name>A0A9Q1FKK0_SYNKA</name>
<dbReference type="EMBL" id="JAINUF010000005">
    <property type="protein sequence ID" value="KAJ8360414.1"/>
    <property type="molecule type" value="Genomic_DNA"/>
</dbReference>
<organism evidence="1 2">
    <name type="scientific">Synaphobranchus kaupii</name>
    <name type="common">Kaup's arrowtooth eel</name>
    <dbReference type="NCBI Taxonomy" id="118154"/>
    <lineage>
        <taxon>Eukaryota</taxon>
        <taxon>Metazoa</taxon>
        <taxon>Chordata</taxon>
        <taxon>Craniata</taxon>
        <taxon>Vertebrata</taxon>
        <taxon>Euteleostomi</taxon>
        <taxon>Actinopterygii</taxon>
        <taxon>Neopterygii</taxon>
        <taxon>Teleostei</taxon>
        <taxon>Anguilliformes</taxon>
        <taxon>Synaphobranchidae</taxon>
        <taxon>Synaphobranchus</taxon>
    </lineage>
</organism>
<accession>A0A9Q1FKK0</accession>
<evidence type="ECO:0000313" key="1">
    <source>
        <dbReference type="EMBL" id="KAJ8360414.1"/>
    </source>
</evidence>
<proteinExistence type="predicted"/>
<dbReference type="Proteomes" id="UP001152622">
    <property type="component" value="Chromosome 5"/>
</dbReference>
<sequence>MPGLKLCLNGVRMEQAFRAGAGVFEKEGDGGRRWLESSALRGWLRPAGGAAGPILLTALARPPCPAPFSHRGVSAPELKFVHTEICLLCGQPMEGLPLSWLYVEPGGA</sequence>
<reference evidence="1" key="1">
    <citation type="journal article" date="2023" name="Science">
        <title>Genome structures resolve the early diversification of teleost fishes.</title>
        <authorList>
            <person name="Parey E."/>
            <person name="Louis A."/>
            <person name="Montfort J."/>
            <person name="Bouchez O."/>
            <person name="Roques C."/>
            <person name="Iampietro C."/>
            <person name="Lluch J."/>
            <person name="Castinel A."/>
            <person name="Donnadieu C."/>
            <person name="Desvignes T."/>
            <person name="Floi Bucao C."/>
            <person name="Jouanno E."/>
            <person name="Wen M."/>
            <person name="Mejri S."/>
            <person name="Dirks R."/>
            <person name="Jansen H."/>
            <person name="Henkel C."/>
            <person name="Chen W.J."/>
            <person name="Zahm M."/>
            <person name="Cabau C."/>
            <person name="Klopp C."/>
            <person name="Thompson A.W."/>
            <person name="Robinson-Rechavi M."/>
            <person name="Braasch I."/>
            <person name="Lecointre G."/>
            <person name="Bobe J."/>
            <person name="Postlethwait J.H."/>
            <person name="Berthelot C."/>
            <person name="Roest Crollius H."/>
            <person name="Guiguen Y."/>
        </authorList>
    </citation>
    <scope>NUCLEOTIDE SEQUENCE</scope>
    <source>
        <strain evidence="1">WJC10195</strain>
    </source>
</reference>
<keyword evidence="2" id="KW-1185">Reference proteome</keyword>